<evidence type="ECO:0000256" key="2">
    <source>
        <dbReference type="ARBA" id="ARBA00022490"/>
    </source>
</evidence>
<accession>A0A9D3Q685</accession>
<evidence type="ECO:0008006" key="6">
    <source>
        <dbReference type="Google" id="ProtNLM"/>
    </source>
</evidence>
<dbReference type="GO" id="GO:0051694">
    <property type="term" value="P:pointed-end actin filament capping"/>
    <property type="evidence" value="ECO:0007669"/>
    <property type="project" value="InterPro"/>
</dbReference>
<sequence length="128" mass="14321">MTVPTVLGDYMVVTNSQSCDGTGSEGYNNVVKGEKVKPVFDEPPNPTNVEEILQRIKSNDATLMEVNFNNIKAFGDMLRENRTLRSLNLESNFITGSGIQALVTRGSNWGPRWRWRLLGGCWRRTAVS</sequence>
<dbReference type="PANTHER" id="PTHR10901">
    <property type="entry name" value="TROPOMODULIN"/>
    <property type="match status" value="1"/>
</dbReference>
<dbReference type="GO" id="GO:0030239">
    <property type="term" value="P:myofibril assembly"/>
    <property type="evidence" value="ECO:0007669"/>
    <property type="project" value="TreeGrafter"/>
</dbReference>
<comment type="caution">
    <text evidence="4">The sequence shown here is derived from an EMBL/GenBank/DDBJ whole genome shotgun (WGS) entry which is preliminary data.</text>
</comment>
<dbReference type="GO" id="GO:0006936">
    <property type="term" value="P:muscle contraction"/>
    <property type="evidence" value="ECO:0007669"/>
    <property type="project" value="TreeGrafter"/>
</dbReference>
<keyword evidence="3" id="KW-0206">Cytoskeleton</keyword>
<dbReference type="Proteomes" id="UP001046870">
    <property type="component" value="Chromosome 7"/>
</dbReference>
<dbReference type="GO" id="GO:0005523">
    <property type="term" value="F:tropomyosin binding"/>
    <property type="evidence" value="ECO:0007669"/>
    <property type="project" value="InterPro"/>
</dbReference>
<dbReference type="Gene3D" id="3.80.10.10">
    <property type="entry name" value="Ribonuclease Inhibitor"/>
    <property type="match status" value="1"/>
</dbReference>
<organism evidence="4 5">
    <name type="scientific">Megalops atlanticus</name>
    <name type="common">Tarpon</name>
    <name type="synonym">Clupea gigantea</name>
    <dbReference type="NCBI Taxonomy" id="7932"/>
    <lineage>
        <taxon>Eukaryota</taxon>
        <taxon>Metazoa</taxon>
        <taxon>Chordata</taxon>
        <taxon>Craniata</taxon>
        <taxon>Vertebrata</taxon>
        <taxon>Euteleostomi</taxon>
        <taxon>Actinopterygii</taxon>
        <taxon>Neopterygii</taxon>
        <taxon>Teleostei</taxon>
        <taxon>Elopiformes</taxon>
        <taxon>Megalopidae</taxon>
        <taxon>Megalops</taxon>
    </lineage>
</organism>
<keyword evidence="5" id="KW-1185">Reference proteome</keyword>
<dbReference type="OrthoDB" id="2163268at2759"/>
<dbReference type="InterPro" id="IPR004934">
    <property type="entry name" value="TMOD"/>
</dbReference>
<evidence type="ECO:0000313" key="5">
    <source>
        <dbReference type="Proteomes" id="UP001046870"/>
    </source>
</evidence>
<proteinExistence type="predicted"/>
<name>A0A9D3Q685_MEGAT</name>
<evidence type="ECO:0000256" key="1">
    <source>
        <dbReference type="ARBA" id="ARBA00004245"/>
    </source>
</evidence>
<dbReference type="SUPFAM" id="SSF52047">
    <property type="entry name" value="RNI-like"/>
    <property type="match status" value="1"/>
</dbReference>
<dbReference type="PANTHER" id="PTHR10901:SF15">
    <property type="entry name" value="TROPOMODULIN-2"/>
    <property type="match status" value="1"/>
</dbReference>
<comment type="subcellular location">
    <subcellularLocation>
        <location evidence="1">Cytoplasm</location>
        <location evidence="1">Cytoskeleton</location>
    </subcellularLocation>
</comment>
<dbReference type="AlphaFoldDB" id="A0A9D3Q685"/>
<reference evidence="4" key="1">
    <citation type="submission" date="2021-01" db="EMBL/GenBank/DDBJ databases">
        <authorList>
            <person name="Zahm M."/>
            <person name="Roques C."/>
            <person name="Cabau C."/>
            <person name="Klopp C."/>
            <person name="Donnadieu C."/>
            <person name="Jouanno E."/>
            <person name="Lampietro C."/>
            <person name="Louis A."/>
            <person name="Herpin A."/>
            <person name="Echchiki A."/>
            <person name="Berthelot C."/>
            <person name="Parey E."/>
            <person name="Roest-Crollius H."/>
            <person name="Braasch I."/>
            <person name="Postlethwait J."/>
            <person name="Bobe J."/>
            <person name="Montfort J."/>
            <person name="Bouchez O."/>
            <person name="Begum T."/>
            <person name="Mejri S."/>
            <person name="Adams A."/>
            <person name="Chen W.-J."/>
            <person name="Guiguen Y."/>
        </authorList>
    </citation>
    <scope>NUCLEOTIDE SEQUENCE</scope>
    <source>
        <strain evidence="4">YG-15Mar2019-1</strain>
        <tissue evidence="4">Brain</tissue>
    </source>
</reference>
<evidence type="ECO:0000256" key="3">
    <source>
        <dbReference type="ARBA" id="ARBA00023212"/>
    </source>
</evidence>
<gene>
    <name evidence="4" type="ORF">MATL_G00100520</name>
</gene>
<keyword evidence="2" id="KW-0963">Cytoplasm</keyword>
<dbReference type="GO" id="GO:0005865">
    <property type="term" value="C:striated muscle thin filament"/>
    <property type="evidence" value="ECO:0007669"/>
    <property type="project" value="TreeGrafter"/>
</dbReference>
<dbReference type="EMBL" id="JAFDVH010000007">
    <property type="protein sequence ID" value="KAG7473866.1"/>
    <property type="molecule type" value="Genomic_DNA"/>
</dbReference>
<evidence type="ECO:0000313" key="4">
    <source>
        <dbReference type="EMBL" id="KAG7473866.1"/>
    </source>
</evidence>
<protein>
    <recommendedName>
        <fullName evidence="6">Tropomodulin</fullName>
    </recommendedName>
</protein>
<dbReference type="InterPro" id="IPR032675">
    <property type="entry name" value="LRR_dom_sf"/>
</dbReference>
<dbReference type="GO" id="GO:0007015">
    <property type="term" value="P:actin filament organization"/>
    <property type="evidence" value="ECO:0007669"/>
    <property type="project" value="TreeGrafter"/>
</dbReference>